<keyword evidence="3" id="KW-1185">Reference proteome</keyword>
<organism evidence="2 3">
    <name type="scientific">Chlamydomonas incerta</name>
    <dbReference type="NCBI Taxonomy" id="51695"/>
    <lineage>
        <taxon>Eukaryota</taxon>
        <taxon>Viridiplantae</taxon>
        <taxon>Chlorophyta</taxon>
        <taxon>core chlorophytes</taxon>
        <taxon>Chlorophyceae</taxon>
        <taxon>CS clade</taxon>
        <taxon>Chlamydomonadales</taxon>
        <taxon>Chlamydomonadaceae</taxon>
        <taxon>Chlamydomonas</taxon>
    </lineage>
</organism>
<evidence type="ECO:0000313" key="2">
    <source>
        <dbReference type="EMBL" id="KAG2427670.1"/>
    </source>
</evidence>
<feature type="domain" description="Strawberry notch AAA" evidence="1">
    <location>
        <begin position="121"/>
        <end position="188"/>
    </location>
</feature>
<dbReference type="Pfam" id="PF13872">
    <property type="entry name" value="AAA_34"/>
    <property type="match status" value="1"/>
</dbReference>
<dbReference type="OrthoDB" id="527444at2759"/>
<dbReference type="AlphaFoldDB" id="A0A835SW78"/>
<name>A0A835SW78_CHLIN</name>
<accession>A0A835SW78</accession>
<dbReference type="GO" id="GO:0042393">
    <property type="term" value="F:histone binding"/>
    <property type="evidence" value="ECO:0007669"/>
    <property type="project" value="TreeGrafter"/>
</dbReference>
<dbReference type="PANTHER" id="PTHR12706:SF30">
    <property type="entry name" value="PROTEIN STRAWBERRY NOTCH-RELATED"/>
    <property type="match status" value="1"/>
</dbReference>
<dbReference type="InterPro" id="IPR039187">
    <property type="entry name" value="SNO_AAA"/>
</dbReference>
<sequence>MSSHSFARVCPRGAVLWVGTESGSVFILDARLGLLGTFNAHGHRVLEVIWLEKRQLLITVGSEEPGCSSTTVKLWPAEKLLAAASALANGTARPAGAGAAAGAGAGAASATGTAPLAAAASGMTAAKVTKTGLAMEALQDRLPNARVLYSSATGASEPDNLRYMVRLGAFDCPHISDMINALKSRTLSYKGAEFITEELEPDPVLRVMYDRSCRLWGLLWNVMRQLPRAAAKNRGGRDSQGCAVLVRAPALIPADAHRLQGEALRGAGGRALRRGMCVVMGLWSGGAAENVLYKVAVGALHLVRSGAHWRRLVMFDN</sequence>
<dbReference type="Proteomes" id="UP000650467">
    <property type="component" value="Unassembled WGS sequence"/>
</dbReference>
<dbReference type="Pfam" id="PF23266">
    <property type="entry name" value="VPS11_N"/>
    <property type="match status" value="1"/>
</dbReference>
<evidence type="ECO:0000259" key="1">
    <source>
        <dbReference type="Pfam" id="PF13872"/>
    </source>
</evidence>
<dbReference type="InterPro" id="IPR015943">
    <property type="entry name" value="WD40/YVTN_repeat-like_dom_sf"/>
</dbReference>
<dbReference type="InterPro" id="IPR011047">
    <property type="entry name" value="Quinoprotein_ADH-like_sf"/>
</dbReference>
<protein>
    <recommendedName>
        <fullName evidence="1">Strawberry notch AAA domain-containing protein</fullName>
    </recommendedName>
</protein>
<reference evidence="2" key="1">
    <citation type="journal article" date="2020" name="bioRxiv">
        <title>Comparative genomics of Chlamydomonas.</title>
        <authorList>
            <person name="Craig R.J."/>
            <person name="Hasan A.R."/>
            <person name="Ness R.W."/>
            <person name="Keightley P.D."/>
        </authorList>
    </citation>
    <scope>NUCLEOTIDE SEQUENCE</scope>
    <source>
        <strain evidence="2">SAG 7.73</strain>
    </source>
</reference>
<dbReference type="Gene3D" id="2.130.10.10">
    <property type="entry name" value="YVTN repeat-like/Quinoprotein amine dehydrogenase"/>
    <property type="match status" value="1"/>
</dbReference>
<comment type="caution">
    <text evidence="2">The sequence shown here is derived from an EMBL/GenBank/DDBJ whole genome shotgun (WGS) entry which is preliminary data.</text>
</comment>
<dbReference type="PANTHER" id="PTHR12706">
    <property type="entry name" value="STRAWBERRY NOTCH-RELATED"/>
    <property type="match status" value="1"/>
</dbReference>
<dbReference type="SUPFAM" id="SSF50998">
    <property type="entry name" value="Quinoprotein alcohol dehydrogenase-like"/>
    <property type="match status" value="1"/>
</dbReference>
<evidence type="ECO:0000313" key="3">
    <source>
        <dbReference type="Proteomes" id="UP000650467"/>
    </source>
</evidence>
<gene>
    <name evidence="2" type="ORF">HXX76_012319</name>
</gene>
<dbReference type="GO" id="GO:0006355">
    <property type="term" value="P:regulation of DNA-templated transcription"/>
    <property type="evidence" value="ECO:0007669"/>
    <property type="project" value="InterPro"/>
</dbReference>
<dbReference type="InterPro" id="IPR026741">
    <property type="entry name" value="SNO"/>
</dbReference>
<proteinExistence type="predicted"/>
<dbReference type="GO" id="GO:0031490">
    <property type="term" value="F:chromatin DNA binding"/>
    <property type="evidence" value="ECO:0007669"/>
    <property type="project" value="TreeGrafter"/>
</dbReference>
<dbReference type="GO" id="GO:0005634">
    <property type="term" value="C:nucleus"/>
    <property type="evidence" value="ECO:0007669"/>
    <property type="project" value="TreeGrafter"/>
</dbReference>
<dbReference type="EMBL" id="JAEHOC010000039">
    <property type="protein sequence ID" value="KAG2427670.1"/>
    <property type="molecule type" value="Genomic_DNA"/>
</dbReference>